<proteinExistence type="predicted"/>
<dbReference type="EMBL" id="GGEC01076703">
    <property type="protein sequence ID" value="MBX57187.1"/>
    <property type="molecule type" value="Transcribed_RNA"/>
</dbReference>
<reference evidence="1" key="1">
    <citation type="submission" date="2018-02" db="EMBL/GenBank/DDBJ databases">
        <title>Rhizophora mucronata_Transcriptome.</title>
        <authorList>
            <person name="Meera S.P."/>
            <person name="Sreeshan A."/>
            <person name="Augustine A."/>
        </authorList>
    </citation>
    <scope>NUCLEOTIDE SEQUENCE</scope>
    <source>
        <tissue evidence="1">Leaf</tissue>
    </source>
</reference>
<protein>
    <submittedName>
        <fullName evidence="1">Uncharacterized protein</fullName>
    </submittedName>
</protein>
<accession>A0A2P2PR12</accession>
<organism evidence="1">
    <name type="scientific">Rhizophora mucronata</name>
    <name type="common">Asiatic mangrove</name>
    <dbReference type="NCBI Taxonomy" id="61149"/>
    <lineage>
        <taxon>Eukaryota</taxon>
        <taxon>Viridiplantae</taxon>
        <taxon>Streptophyta</taxon>
        <taxon>Embryophyta</taxon>
        <taxon>Tracheophyta</taxon>
        <taxon>Spermatophyta</taxon>
        <taxon>Magnoliopsida</taxon>
        <taxon>eudicotyledons</taxon>
        <taxon>Gunneridae</taxon>
        <taxon>Pentapetalae</taxon>
        <taxon>rosids</taxon>
        <taxon>fabids</taxon>
        <taxon>Malpighiales</taxon>
        <taxon>Rhizophoraceae</taxon>
        <taxon>Rhizophora</taxon>
    </lineage>
</organism>
<name>A0A2P2PR12_RHIMU</name>
<sequence length="37" mass="4171">MHAIDLKKFLYNSLQIYNTIHALTTLTFPVLAHISAA</sequence>
<dbReference type="AlphaFoldDB" id="A0A2P2PR12"/>
<evidence type="ECO:0000313" key="1">
    <source>
        <dbReference type="EMBL" id="MBX57187.1"/>
    </source>
</evidence>